<dbReference type="Pfam" id="PF12937">
    <property type="entry name" value="F-box-like"/>
    <property type="match status" value="1"/>
</dbReference>
<dbReference type="Gene3D" id="3.80.10.10">
    <property type="entry name" value="Ribonuclease Inhibitor"/>
    <property type="match status" value="1"/>
</dbReference>
<dbReference type="InterPro" id="IPR036047">
    <property type="entry name" value="F-box-like_dom_sf"/>
</dbReference>
<reference evidence="3" key="2">
    <citation type="submission" date="2021-12" db="EMBL/GenBank/DDBJ databases">
        <title>Resequencing data analysis of finger millet.</title>
        <authorList>
            <person name="Hatakeyama M."/>
            <person name="Aluri S."/>
            <person name="Balachadran M.T."/>
            <person name="Sivarajan S.R."/>
            <person name="Poveda L."/>
            <person name="Shimizu-Inatsugi R."/>
            <person name="Schlapbach R."/>
            <person name="Sreeman S.M."/>
            <person name="Shimizu K.K."/>
        </authorList>
    </citation>
    <scope>NUCLEOTIDE SEQUENCE</scope>
</reference>
<dbReference type="EMBL" id="BQKI01000016">
    <property type="protein sequence ID" value="GJN09464.1"/>
    <property type="molecule type" value="Genomic_DNA"/>
</dbReference>
<name>A0AAV5DEP3_ELECO</name>
<reference evidence="3" key="1">
    <citation type="journal article" date="2018" name="DNA Res.">
        <title>Multiple hybrid de novo genome assembly of finger millet, an orphan allotetraploid crop.</title>
        <authorList>
            <person name="Hatakeyama M."/>
            <person name="Aluri S."/>
            <person name="Balachadran M.T."/>
            <person name="Sivarajan S.R."/>
            <person name="Patrignani A."/>
            <person name="Gruter S."/>
            <person name="Poveda L."/>
            <person name="Shimizu-Inatsugi R."/>
            <person name="Baeten J."/>
            <person name="Francoijs K.J."/>
            <person name="Nataraja K.N."/>
            <person name="Reddy Y.A.N."/>
            <person name="Phadnis S."/>
            <person name="Ravikumar R.L."/>
            <person name="Schlapbach R."/>
            <person name="Sreeman S.M."/>
            <person name="Shimizu K.K."/>
        </authorList>
    </citation>
    <scope>NUCLEOTIDE SEQUENCE</scope>
</reference>
<dbReference type="SUPFAM" id="SSF81383">
    <property type="entry name" value="F-box domain"/>
    <property type="match status" value="1"/>
</dbReference>
<evidence type="ECO:0000259" key="2">
    <source>
        <dbReference type="Pfam" id="PF12937"/>
    </source>
</evidence>
<accession>A0AAV5DEP3</accession>
<dbReference type="PANTHER" id="PTHR38926:SF77">
    <property type="entry name" value="OS08G0195000 PROTEIN"/>
    <property type="match status" value="1"/>
</dbReference>
<dbReference type="Proteomes" id="UP001054889">
    <property type="component" value="Unassembled WGS sequence"/>
</dbReference>
<dbReference type="InterPro" id="IPR001810">
    <property type="entry name" value="F-box_dom"/>
</dbReference>
<feature type="compositionally biased region" description="Low complexity" evidence="1">
    <location>
        <begin position="318"/>
        <end position="334"/>
    </location>
</feature>
<dbReference type="InterPro" id="IPR032675">
    <property type="entry name" value="LRR_dom_sf"/>
</dbReference>
<dbReference type="PANTHER" id="PTHR38926">
    <property type="entry name" value="F-BOX DOMAIN CONTAINING PROTEIN, EXPRESSED"/>
    <property type="match status" value="1"/>
</dbReference>
<feature type="region of interest" description="Disordered" evidence="1">
    <location>
        <begin position="300"/>
        <end position="334"/>
    </location>
</feature>
<dbReference type="FunFam" id="1.20.1280.50:FF:000037">
    <property type="entry name" value="F-box protein SKIP19"/>
    <property type="match status" value="1"/>
</dbReference>
<organism evidence="3 4">
    <name type="scientific">Eleusine coracana subsp. coracana</name>
    <dbReference type="NCBI Taxonomy" id="191504"/>
    <lineage>
        <taxon>Eukaryota</taxon>
        <taxon>Viridiplantae</taxon>
        <taxon>Streptophyta</taxon>
        <taxon>Embryophyta</taxon>
        <taxon>Tracheophyta</taxon>
        <taxon>Spermatophyta</taxon>
        <taxon>Magnoliopsida</taxon>
        <taxon>Liliopsida</taxon>
        <taxon>Poales</taxon>
        <taxon>Poaceae</taxon>
        <taxon>PACMAD clade</taxon>
        <taxon>Chloridoideae</taxon>
        <taxon>Cynodonteae</taxon>
        <taxon>Eleusininae</taxon>
        <taxon>Eleusine</taxon>
    </lineage>
</organism>
<keyword evidence="4" id="KW-1185">Reference proteome</keyword>
<dbReference type="SUPFAM" id="SSF52047">
    <property type="entry name" value="RNI-like"/>
    <property type="match status" value="1"/>
</dbReference>
<sequence>MARQMRDGEVADSDTMDIVASPLSQPPGRYWSELPLDPLSKIFMKLGPIEILMGAGLVCHSWVAAAKTPELWRFVDMTSHKVIFTKDIATVCAMAKVAVDRSAGQMESFWAQKFVTTDLLDYIASRGVRVFILPHPAEFFRCIGQVRPELKRLRIYIEEWYDSDQIRREMEEEYRRNCGYEEETEDEESEEDWEARQNEDAFAIAESLHELRVLHIAGNSLTNKGLYAILDSCPHLECLDISECSHVRVNNELQDRCAKLKHFVTSPRQRHDVHCPDLHIIRKEEDEDYLDYISEDLDLRGESEMDDDDGSYGNYWQDYSPPSSPDDAPGPDLSKVTCDDTRFYTDIHEYYSL</sequence>
<dbReference type="AlphaFoldDB" id="A0AAV5DEP3"/>
<proteinExistence type="predicted"/>
<gene>
    <name evidence="3" type="primary">ga27473</name>
    <name evidence="3" type="ORF">PR202_ga27473</name>
</gene>
<evidence type="ECO:0000256" key="1">
    <source>
        <dbReference type="SAM" id="MobiDB-lite"/>
    </source>
</evidence>
<protein>
    <recommendedName>
        <fullName evidence="2">F-box domain-containing protein</fullName>
    </recommendedName>
</protein>
<evidence type="ECO:0000313" key="3">
    <source>
        <dbReference type="EMBL" id="GJN09464.1"/>
    </source>
</evidence>
<dbReference type="Gene3D" id="1.20.1280.50">
    <property type="match status" value="1"/>
</dbReference>
<evidence type="ECO:0000313" key="4">
    <source>
        <dbReference type="Proteomes" id="UP001054889"/>
    </source>
</evidence>
<comment type="caution">
    <text evidence="3">The sequence shown here is derived from an EMBL/GenBank/DDBJ whole genome shotgun (WGS) entry which is preliminary data.</text>
</comment>
<feature type="domain" description="F-box" evidence="2">
    <location>
        <begin position="31"/>
        <end position="76"/>
    </location>
</feature>